<proteinExistence type="predicted"/>
<name>A0A1G2BYH6_9BACT</name>
<reference evidence="2 3" key="1">
    <citation type="journal article" date="2016" name="Nat. Commun.">
        <title>Thousands of microbial genomes shed light on interconnected biogeochemical processes in an aquifer system.</title>
        <authorList>
            <person name="Anantharaman K."/>
            <person name="Brown C.T."/>
            <person name="Hug L.A."/>
            <person name="Sharon I."/>
            <person name="Castelle C.J."/>
            <person name="Probst A.J."/>
            <person name="Thomas B.C."/>
            <person name="Singh A."/>
            <person name="Wilkins M.J."/>
            <person name="Karaoz U."/>
            <person name="Brodie E.L."/>
            <person name="Williams K.H."/>
            <person name="Hubbard S.S."/>
            <person name="Banfield J.F."/>
        </authorList>
    </citation>
    <scope>NUCLEOTIDE SEQUENCE [LARGE SCALE GENOMIC DNA]</scope>
</reference>
<dbReference type="InterPro" id="IPR058596">
    <property type="entry name" value="TraC-like_dom"/>
</dbReference>
<dbReference type="EMBL" id="MHKQ01000019">
    <property type="protein sequence ID" value="OGY93589.1"/>
    <property type="molecule type" value="Genomic_DNA"/>
</dbReference>
<dbReference type="Proteomes" id="UP000177626">
    <property type="component" value="Unassembled WGS sequence"/>
</dbReference>
<organism evidence="2 3">
    <name type="scientific">Candidatus Komeilibacteria bacterium RIFOXYC1_FULL_37_11</name>
    <dbReference type="NCBI Taxonomy" id="1798555"/>
    <lineage>
        <taxon>Bacteria</taxon>
        <taxon>Candidatus Komeiliibacteriota</taxon>
    </lineage>
</organism>
<dbReference type="AlphaFoldDB" id="A0A1G2BYH6"/>
<evidence type="ECO:0000313" key="2">
    <source>
        <dbReference type="EMBL" id="OGY93589.1"/>
    </source>
</evidence>
<evidence type="ECO:0000259" key="1">
    <source>
        <dbReference type="Pfam" id="PF26593"/>
    </source>
</evidence>
<dbReference type="Pfam" id="PF26593">
    <property type="entry name" value="TraC-like"/>
    <property type="match status" value="1"/>
</dbReference>
<comment type="caution">
    <text evidence="2">The sequence shown here is derived from an EMBL/GenBank/DDBJ whole genome shotgun (WGS) entry which is preliminary data.</text>
</comment>
<gene>
    <name evidence="2" type="ORF">A2406_04450</name>
</gene>
<feature type="domain" description="TraC-like" evidence="1">
    <location>
        <begin position="27"/>
        <end position="206"/>
    </location>
</feature>
<evidence type="ECO:0000313" key="3">
    <source>
        <dbReference type="Proteomes" id="UP000177626"/>
    </source>
</evidence>
<sequence length="226" mass="26059">MKNKKLAGNKVATSTQKYLDIAEIRDNLVVLNDGAVRGVLLVSSINFDLKSEDEQRAIISNYVGFLNTLDYPLQVIIQSRPLNIDEYLDRLKRKEREQTNELLRMQTADYRGFVQELLTLESIMSKKFYIVVPYSQVSDKRRGFISRFASVFSSAKVVTLSRKRFEEFSEQLDKRCNFIGSGLSGLGLRSQRLSTQALIELYYNSYNPDIFQKQPMEDINKLTVET</sequence>
<accession>A0A1G2BYH6</accession>
<protein>
    <recommendedName>
        <fullName evidence="1">TraC-like domain-containing protein</fullName>
    </recommendedName>
</protein>